<evidence type="ECO:0000313" key="3">
    <source>
        <dbReference type="Proteomes" id="UP000887574"/>
    </source>
</evidence>
<evidence type="ECO:0000259" key="2">
    <source>
        <dbReference type="Pfam" id="PF23154"/>
    </source>
</evidence>
<feature type="region of interest" description="Disordered" evidence="1">
    <location>
        <begin position="1"/>
        <end position="63"/>
    </location>
</feature>
<feature type="compositionally biased region" description="Basic and acidic residues" evidence="1">
    <location>
        <begin position="244"/>
        <end position="272"/>
    </location>
</feature>
<dbReference type="InterPro" id="IPR056519">
    <property type="entry name" value="KANSL3_1st"/>
</dbReference>
<organism evidence="3 4">
    <name type="scientific">Ditylenchus dipsaci</name>
    <dbReference type="NCBI Taxonomy" id="166011"/>
    <lineage>
        <taxon>Eukaryota</taxon>
        <taxon>Metazoa</taxon>
        <taxon>Ecdysozoa</taxon>
        <taxon>Nematoda</taxon>
        <taxon>Chromadorea</taxon>
        <taxon>Rhabditida</taxon>
        <taxon>Tylenchina</taxon>
        <taxon>Tylenchomorpha</taxon>
        <taxon>Sphaerularioidea</taxon>
        <taxon>Anguinidae</taxon>
        <taxon>Anguininae</taxon>
        <taxon>Ditylenchus</taxon>
    </lineage>
</organism>
<proteinExistence type="predicted"/>
<accession>A0A915D112</accession>
<feature type="region of interest" description="Disordered" evidence="1">
    <location>
        <begin position="540"/>
        <end position="675"/>
    </location>
</feature>
<feature type="compositionally biased region" description="Basic and acidic residues" evidence="1">
    <location>
        <begin position="588"/>
        <end position="603"/>
    </location>
</feature>
<reference evidence="4" key="1">
    <citation type="submission" date="2022-11" db="UniProtKB">
        <authorList>
            <consortium name="WormBaseParasite"/>
        </authorList>
    </citation>
    <scope>IDENTIFICATION</scope>
</reference>
<feature type="compositionally biased region" description="Low complexity" evidence="1">
    <location>
        <begin position="637"/>
        <end position="665"/>
    </location>
</feature>
<feature type="domain" description="KANSL3 helical" evidence="2">
    <location>
        <begin position="791"/>
        <end position="966"/>
    </location>
</feature>
<dbReference type="AlphaFoldDB" id="A0A915D112"/>
<feature type="compositionally biased region" description="Polar residues" evidence="1">
    <location>
        <begin position="617"/>
        <end position="630"/>
    </location>
</feature>
<dbReference type="WBParaSite" id="jg14697">
    <property type="protein sequence ID" value="jg14697"/>
    <property type="gene ID" value="jg14697"/>
</dbReference>
<feature type="compositionally biased region" description="Basic residues" evidence="1">
    <location>
        <begin position="451"/>
        <end position="460"/>
    </location>
</feature>
<feature type="compositionally biased region" description="Basic residues" evidence="1">
    <location>
        <begin position="273"/>
        <end position="283"/>
    </location>
</feature>
<evidence type="ECO:0000256" key="1">
    <source>
        <dbReference type="SAM" id="MobiDB-lite"/>
    </source>
</evidence>
<feature type="region of interest" description="Disordered" evidence="1">
    <location>
        <begin position="330"/>
        <end position="369"/>
    </location>
</feature>
<name>A0A915D112_9BILA</name>
<keyword evidence="3" id="KW-1185">Reference proteome</keyword>
<feature type="compositionally biased region" description="Acidic residues" evidence="1">
    <location>
        <begin position="137"/>
        <end position="159"/>
    </location>
</feature>
<feature type="region of interest" description="Disordered" evidence="1">
    <location>
        <begin position="489"/>
        <end position="510"/>
    </location>
</feature>
<feature type="compositionally biased region" description="Basic and acidic residues" evidence="1">
    <location>
        <begin position="344"/>
        <end position="354"/>
    </location>
</feature>
<feature type="compositionally biased region" description="Basic and acidic residues" evidence="1">
    <location>
        <begin position="494"/>
        <end position="505"/>
    </location>
</feature>
<feature type="region of interest" description="Disordered" evidence="1">
    <location>
        <begin position="131"/>
        <end position="307"/>
    </location>
</feature>
<sequence length="966" mass="109851">MEPTSLDRSSTVRDSKRLSSRRSLKPRQNFSPEPVRKKPVSTTRFLGETHEQSTEPVPSTSKFLDHMRKMDQLKQIGSIPETEFQLPRWLLEDDDDLVGGGLIDLEEEDDIPLEGDNDYRDHKALVKMQEYDSNFIENEDDGDDDDDDYVDDLLEEEPEPQTTPINDNNIDSEPSPSPIPPTLDVDDKVEEPRVEEEPLESTSSADLDQMGSDEDNIVVPSKPSPVSQKLRFSKRGFKQISTSDPEKQKQEEEKKPLDDSVEAKQEKEEVPSKKKKLIPKKQKVGSIQRAAVESLASGRPQRNRRQPMQMNDFYCPTFSFPSVAKPKLAAKTVHTPSPKTASKVKQEVKIKSDPPVEEQQEALVPELSKSVSDSPICHEVLVSPVPLDEVAAALARASNQMVDEVECEPSRSERISSSPSSSVQWVYPEEEKQAEQLNKPITPIPLPLNQKSKKLRKQKTQTRVDQEKPRKWTNHSLLQALQWRLYLQPSRSQPVEDRKDTDPRRTPLTTTTFHQSIHCHRQLFPHQTAFIDPDFQTDHCFKQQQHQSDPESAPVVMPEKASSGQLPVSPVASPPVVAPAAAAVLSPRKKEQIPQKTRKEYTKRPGPIYHHRPSAPTPNQHKTSLQQQRKSLAEPLSINISNHTHSSSNRSSASRQLLSSSSTSNTPVMSPKLHNYNHAHPRYPIYGAAECGGRDTHLSFFQRMHERKKLNVLAIGLNMSTTYKKKLDDLERPLVQESEYPEEYFYKEILMKPSKMKEQQPPKSPTSEEECSQIDVDGLDISQFPQDELISSNPAEACARDVLLAVKSKFAPMEEDNWERNGPDQASDGETDCDLNVLLMHRANQEPREVQEHLVFMLKYIFVQRLTDISTHNVIAGTSMFYSNSLANANRLRESLKLYSKQRLASILVAHNWLLERLNVYLLAAYLNLLRFLKVAGSGLSEHLVKESYKDKHKDFERANEYIKEF</sequence>
<evidence type="ECO:0000313" key="4">
    <source>
        <dbReference type="WBParaSite" id="jg14697"/>
    </source>
</evidence>
<dbReference type="Proteomes" id="UP000887574">
    <property type="component" value="Unplaced"/>
</dbReference>
<protein>
    <submittedName>
        <fullName evidence="4">Protein lilliputian</fullName>
    </submittedName>
</protein>
<dbReference type="Pfam" id="PF23154">
    <property type="entry name" value="KANSL3_1st"/>
    <property type="match status" value="1"/>
</dbReference>
<feature type="region of interest" description="Disordered" evidence="1">
    <location>
        <begin position="434"/>
        <end position="473"/>
    </location>
</feature>